<organism evidence="2 3">
    <name type="scientific">Pleurodeles waltl</name>
    <name type="common">Iberian ribbed newt</name>
    <dbReference type="NCBI Taxonomy" id="8319"/>
    <lineage>
        <taxon>Eukaryota</taxon>
        <taxon>Metazoa</taxon>
        <taxon>Chordata</taxon>
        <taxon>Craniata</taxon>
        <taxon>Vertebrata</taxon>
        <taxon>Euteleostomi</taxon>
        <taxon>Amphibia</taxon>
        <taxon>Batrachia</taxon>
        <taxon>Caudata</taxon>
        <taxon>Salamandroidea</taxon>
        <taxon>Salamandridae</taxon>
        <taxon>Pleurodelinae</taxon>
        <taxon>Pleurodeles</taxon>
    </lineage>
</organism>
<reference evidence="2" key="1">
    <citation type="journal article" date="2022" name="bioRxiv">
        <title>Sequencing and chromosome-scale assembly of the giantPleurodeles waltlgenome.</title>
        <authorList>
            <person name="Brown T."/>
            <person name="Elewa A."/>
            <person name="Iarovenko S."/>
            <person name="Subramanian E."/>
            <person name="Araus A.J."/>
            <person name="Petzold A."/>
            <person name="Susuki M."/>
            <person name="Suzuki K.-i.T."/>
            <person name="Hayashi T."/>
            <person name="Toyoda A."/>
            <person name="Oliveira C."/>
            <person name="Osipova E."/>
            <person name="Leigh N.D."/>
            <person name="Simon A."/>
            <person name="Yun M.H."/>
        </authorList>
    </citation>
    <scope>NUCLEOTIDE SEQUENCE</scope>
    <source>
        <strain evidence="2">20211129_DDA</strain>
        <tissue evidence="2">Liver</tissue>
    </source>
</reference>
<accession>A0AAV7MWW6</accession>
<gene>
    <name evidence="2" type="ORF">NDU88_002854</name>
</gene>
<comment type="caution">
    <text evidence="2">The sequence shown here is derived from an EMBL/GenBank/DDBJ whole genome shotgun (WGS) entry which is preliminary data.</text>
</comment>
<keyword evidence="3" id="KW-1185">Reference proteome</keyword>
<proteinExistence type="predicted"/>
<dbReference type="EMBL" id="JANPWB010000013">
    <property type="protein sequence ID" value="KAJ1105448.1"/>
    <property type="molecule type" value="Genomic_DNA"/>
</dbReference>
<evidence type="ECO:0000256" key="1">
    <source>
        <dbReference type="SAM" id="MobiDB-lite"/>
    </source>
</evidence>
<name>A0AAV7MWW6_PLEWA</name>
<evidence type="ECO:0008006" key="4">
    <source>
        <dbReference type="Google" id="ProtNLM"/>
    </source>
</evidence>
<feature type="compositionally biased region" description="Pro residues" evidence="1">
    <location>
        <begin position="1"/>
        <end position="12"/>
    </location>
</feature>
<dbReference type="Proteomes" id="UP001066276">
    <property type="component" value="Chromosome 9"/>
</dbReference>
<feature type="compositionally biased region" description="Low complexity" evidence="1">
    <location>
        <begin position="71"/>
        <end position="95"/>
    </location>
</feature>
<feature type="region of interest" description="Disordered" evidence="1">
    <location>
        <begin position="382"/>
        <end position="442"/>
    </location>
</feature>
<evidence type="ECO:0000313" key="3">
    <source>
        <dbReference type="Proteomes" id="UP001066276"/>
    </source>
</evidence>
<sequence>MRGPGPPPPPPSTGDEGGSRGQRTHFGYFFSPRIRGQRMALRRPAGGDRPRRWAPEAVSAGSRGTRQTAMRGTQPGAPGRARGGPASPARPPAEAGWRKLGAPAGVPPRQDPGAGDRDPAAGDRGWSDLGVGGTKGAELPCDGPSRAPGKAPGRLTIEPPSDRRSPGRNPGPQGAFEVSMINVRGGRNAAPPVRRPRGVTARHPVRLPLLGVSLHDSKNVSRRSAREPPAPHGRGVFPERLGARAAPPPPVPPRGPGGAAQVFKTLGPVDGPGYLATRGGSRPHLHAGRPPAGDRESPVSRRAAPSRDSRPGLAHPPALVGWSRGSLAGPGSSSPRPRPAARGRQDFRGWSKPGVALQFSFPSQGRAGWAWVPSREGLDFSALPLPEGPEPGRRARAPLPLPGPSLARGSGPPARRSPHPRPVLSPGRPGGRGPLRQPGMRQGEGRALCLGVLRSGRQPRAFGLAPWVARAAPPLMILPQVHLRKPCYDFYFL</sequence>
<feature type="region of interest" description="Disordered" evidence="1">
    <location>
        <begin position="1"/>
        <end position="351"/>
    </location>
</feature>
<evidence type="ECO:0000313" key="2">
    <source>
        <dbReference type="EMBL" id="KAJ1105448.1"/>
    </source>
</evidence>
<feature type="compositionally biased region" description="Low complexity" evidence="1">
    <location>
        <begin position="404"/>
        <end position="414"/>
    </location>
</feature>
<protein>
    <recommendedName>
        <fullName evidence="4">Basic proline-rich protein-like</fullName>
    </recommendedName>
</protein>
<feature type="compositionally biased region" description="Low complexity" evidence="1">
    <location>
        <begin position="323"/>
        <end position="335"/>
    </location>
</feature>
<feature type="compositionally biased region" description="Basic and acidic residues" evidence="1">
    <location>
        <begin position="292"/>
        <end position="310"/>
    </location>
</feature>
<dbReference type="AlphaFoldDB" id="A0AAV7MWW6"/>
<feature type="compositionally biased region" description="Pro residues" evidence="1">
    <location>
        <begin position="246"/>
        <end position="255"/>
    </location>
</feature>
<feature type="compositionally biased region" description="Basic and acidic residues" evidence="1">
    <location>
        <begin position="45"/>
        <end position="54"/>
    </location>
</feature>